<keyword evidence="1" id="KW-0732">Signal</keyword>
<dbReference type="RefSeq" id="WP_136821137.1">
    <property type="nucleotide sequence ID" value="NZ_BMJX01000003.1"/>
</dbReference>
<sequence>MTTKKCAIFRYVILFAFPFLFVNCAKEKDAQPEPIDTRTVLQISDVEIGTNDSRTAYVNGDLHLEAKVTASTKIKQLKLQITPSISGHGWIFSQTFTENVSGAESLHFHEHIYIPENARAGVYDVLFIAYDENGGQTRYKGSLTILKDPLIPQIANAEISLSGDVLAVTADIKIPSGLQEIYIEVQSAAWTRKYVFTEVGLVGLTNYTLNKTLNLAEAPSGHYHIHISVTDRVEKRIGHTFHLDK</sequence>
<dbReference type="Pfam" id="PF15418">
    <property type="entry name" value="DUF4625"/>
    <property type="match status" value="1"/>
</dbReference>
<feature type="signal peptide" evidence="1">
    <location>
        <begin position="1"/>
        <end position="25"/>
    </location>
</feature>
<protein>
    <submittedName>
        <fullName evidence="2">DUF4625 domain-containing protein</fullName>
    </submittedName>
</protein>
<proteinExistence type="predicted"/>
<feature type="chain" id="PRO_5020409225" evidence="1">
    <location>
        <begin position="26"/>
        <end position="245"/>
    </location>
</feature>
<reference evidence="2 3" key="1">
    <citation type="submission" date="2019-04" db="EMBL/GenBank/DDBJ databases">
        <title>Sphingobacterium olei sp. nov., isolated from oil-contaminated soil.</title>
        <authorList>
            <person name="Liu B."/>
        </authorList>
    </citation>
    <scope>NUCLEOTIDE SEQUENCE [LARGE SCALE GENOMIC DNA]</scope>
    <source>
        <strain evidence="2 3">Y3L14</strain>
    </source>
</reference>
<dbReference type="AlphaFoldDB" id="A0A4U0H3A1"/>
<name>A0A4U0H3A1_9SPHI</name>
<organism evidence="2 3">
    <name type="scientific">Sphingobacterium alkalisoli</name>
    <dbReference type="NCBI Taxonomy" id="1874115"/>
    <lineage>
        <taxon>Bacteria</taxon>
        <taxon>Pseudomonadati</taxon>
        <taxon>Bacteroidota</taxon>
        <taxon>Sphingobacteriia</taxon>
        <taxon>Sphingobacteriales</taxon>
        <taxon>Sphingobacteriaceae</taxon>
        <taxon>Sphingobacterium</taxon>
    </lineage>
</organism>
<dbReference type="OrthoDB" id="978436at2"/>
<comment type="caution">
    <text evidence="2">The sequence shown here is derived from an EMBL/GenBank/DDBJ whole genome shotgun (WGS) entry which is preliminary data.</text>
</comment>
<accession>A0A4U0H3A1</accession>
<evidence type="ECO:0000313" key="2">
    <source>
        <dbReference type="EMBL" id="TJY66008.1"/>
    </source>
</evidence>
<dbReference type="Proteomes" id="UP000309872">
    <property type="component" value="Unassembled WGS sequence"/>
</dbReference>
<evidence type="ECO:0000313" key="3">
    <source>
        <dbReference type="Proteomes" id="UP000309872"/>
    </source>
</evidence>
<dbReference type="InterPro" id="IPR027829">
    <property type="entry name" value="DUF4625"/>
</dbReference>
<evidence type="ECO:0000256" key="1">
    <source>
        <dbReference type="SAM" id="SignalP"/>
    </source>
</evidence>
<dbReference type="EMBL" id="SUKA01000003">
    <property type="protein sequence ID" value="TJY66008.1"/>
    <property type="molecule type" value="Genomic_DNA"/>
</dbReference>
<keyword evidence="3" id="KW-1185">Reference proteome</keyword>
<gene>
    <name evidence="2" type="ORF">FAZ19_13000</name>
</gene>